<reference evidence="2 3" key="1">
    <citation type="journal article" date="2016" name="Nat. Commun.">
        <title>Thousands of microbial genomes shed light on interconnected biogeochemical processes in an aquifer system.</title>
        <authorList>
            <person name="Anantharaman K."/>
            <person name="Brown C.T."/>
            <person name="Hug L.A."/>
            <person name="Sharon I."/>
            <person name="Castelle C.J."/>
            <person name="Probst A.J."/>
            <person name="Thomas B.C."/>
            <person name="Singh A."/>
            <person name="Wilkins M.J."/>
            <person name="Karaoz U."/>
            <person name="Brodie E.L."/>
            <person name="Williams K.H."/>
            <person name="Hubbard S.S."/>
            <person name="Banfield J.F."/>
        </authorList>
    </citation>
    <scope>NUCLEOTIDE SEQUENCE [LARGE SCALE GENOMIC DNA]</scope>
</reference>
<feature type="domain" description="Transcriptional repressor PaaX-like central Cas2-like" evidence="1">
    <location>
        <begin position="102"/>
        <end position="169"/>
    </location>
</feature>
<proteinExistence type="predicted"/>
<dbReference type="Proteomes" id="UP000178613">
    <property type="component" value="Unassembled WGS sequence"/>
</dbReference>
<dbReference type="PANTHER" id="PTHR30319:SF1">
    <property type="entry name" value="TRANSCRIPTIONAL REPRESSOR PAAX"/>
    <property type="match status" value="1"/>
</dbReference>
<evidence type="ECO:0000259" key="1">
    <source>
        <dbReference type="Pfam" id="PF20803"/>
    </source>
</evidence>
<comment type="caution">
    <text evidence="2">The sequence shown here is derived from an EMBL/GenBank/DDBJ whole genome shotgun (WGS) entry which is preliminary data.</text>
</comment>
<dbReference type="EMBL" id="MHUB01000032">
    <property type="protein sequence ID" value="OHA70154.1"/>
    <property type="molecule type" value="Genomic_DNA"/>
</dbReference>
<gene>
    <name evidence="2" type="ORF">A3D64_00710</name>
</gene>
<dbReference type="AlphaFoldDB" id="A0A1G2RBC9"/>
<dbReference type="InterPro" id="IPR048846">
    <property type="entry name" value="PaaX-like_central"/>
</dbReference>
<accession>A0A1G2RBC9</accession>
<sequence>MKLPLTDEFLLKVFDWYQAFDKSYDFFAPRTMREAVYPEMYRFRKAYARKRERKQFTNLIYHLRKKGYIKIAHFQGEQGVLLTPRGAQKVLRARCRLAGKRKRRDGKWIMIIFDIPEKKRILRDILRQMLYQLGYEKLQGSVWISPYDVLEKTETLVRGYEIDDYVRIFLIDEIITP</sequence>
<dbReference type="Pfam" id="PF20803">
    <property type="entry name" value="PaaX_M"/>
    <property type="match status" value="1"/>
</dbReference>
<protein>
    <recommendedName>
        <fullName evidence="1">Transcriptional repressor PaaX-like central Cas2-like domain-containing protein</fullName>
    </recommendedName>
</protein>
<organism evidence="2 3">
    <name type="scientific">Candidatus Wildermuthbacteria bacterium RIFCSPHIGHO2_02_FULL_49_9</name>
    <dbReference type="NCBI Taxonomy" id="1802456"/>
    <lineage>
        <taxon>Bacteria</taxon>
        <taxon>Candidatus Wildermuthiibacteriota</taxon>
    </lineage>
</organism>
<dbReference type="Gene3D" id="3.30.70.2650">
    <property type="match status" value="1"/>
</dbReference>
<dbReference type="GO" id="GO:0006351">
    <property type="term" value="P:DNA-templated transcription"/>
    <property type="evidence" value="ECO:0007669"/>
    <property type="project" value="TreeGrafter"/>
</dbReference>
<evidence type="ECO:0000313" key="3">
    <source>
        <dbReference type="Proteomes" id="UP000178613"/>
    </source>
</evidence>
<evidence type="ECO:0000313" key="2">
    <source>
        <dbReference type="EMBL" id="OHA70154.1"/>
    </source>
</evidence>
<dbReference type="PANTHER" id="PTHR30319">
    <property type="entry name" value="PHENYLACETIC ACID REGULATOR-RELATED TRANSCRIPTIONAL REPRESSOR"/>
    <property type="match status" value="1"/>
</dbReference>
<name>A0A1G2RBC9_9BACT</name>